<gene>
    <name evidence="1" type="ORF">MM171A01683_0009</name>
    <name evidence="2" type="ORF">MM171B02104_0004</name>
</gene>
<dbReference type="AlphaFoldDB" id="A0A6M3LYA5"/>
<accession>A0A6M3LYA5</accession>
<organism evidence="1">
    <name type="scientific">viral metagenome</name>
    <dbReference type="NCBI Taxonomy" id="1070528"/>
    <lineage>
        <taxon>unclassified sequences</taxon>
        <taxon>metagenomes</taxon>
        <taxon>organismal metagenomes</taxon>
    </lineage>
</organism>
<dbReference type="InterPro" id="IPR036390">
    <property type="entry name" value="WH_DNA-bd_sf"/>
</dbReference>
<evidence type="ECO:0000313" key="2">
    <source>
        <dbReference type="EMBL" id="QJB01701.1"/>
    </source>
</evidence>
<reference evidence="1" key="1">
    <citation type="submission" date="2020-03" db="EMBL/GenBank/DDBJ databases">
        <title>The deep terrestrial virosphere.</title>
        <authorList>
            <person name="Holmfeldt K."/>
            <person name="Nilsson E."/>
            <person name="Simone D."/>
            <person name="Lopez-Fernandez M."/>
            <person name="Wu X."/>
            <person name="de Brujin I."/>
            <person name="Lundin D."/>
            <person name="Andersson A."/>
            <person name="Bertilsson S."/>
            <person name="Dopson M."/>
        </authorList>
    </citation>
    <scope>NUCLEOTIDE SEQUENCE</scope>
    <source>
        <strain evidence="1">MM171A01683</strain>
        <strain evidence="2">MM171B02104</strain>
    </source>
</reference>
<name>A0A6M3LYA5_9ZZZZ</name>
<dbReference type="Gene3D" id="1.10.10.10">
    <property type="entry name" value="Winged helix-like DNA-binding domain superfamily/Winged helix DNA-binding domain"/>
    <property type="match status" value="1"/>
</dbReference>
<evidence type="ECO:0000313" key="1">
    <source>
        <dbReference type="EMBL" id="QJA98634.1"/>
    </source>
</evidence>
<dbReference type="SUPFAM" id="SSF46785">
    <property type="entry name" value="Winged helix' DNA-binding domain"/>
    <property type="match status" value="1"/>
</dbReference>
<dbReference type="InterPro" id="IPR036388">
    <property type="entry name" value="WH-like_DNA-bd_sf"/>
</dbReference>
<proteinExistence type="predicted"/>
<sequence>MAKTRWELRRDILKAIAMQPKTTTDIYHTIRSLPYTALRIYVEELEKKGFLTIRLMEKQVKASSGHGRQLLSSRPTTRKIRKVEITPLGKVFLGKIQDTFAFWNGTDKEN</sequence>
<dbReference type="EMBL" id="MT143596">
    <property type="protein sequence ID" value="QJA98634.1"/>
    <property type="molecule type" value="Genomic_DNA"/>
</dbReference>
<dbReference type="EMBL" id="MT143726">
    <property type="protein sequence ID" value="QJB01701.1"/>
    <property type="molecule type" value="Genomic_DNA"/>
</dbReference>
<protein>
    <submittedName>
        <fullName evidence="1">Uncharacterized protein</fullName>
    </submittedName>
</protein>